<gene>
    <name evidence="1" type="ORF">EXM42_10715</name>
</gene>
<protein>
    <submittedName>
        <fullName evidence="1">Uncharacterized protein</fullName>
    </submittedName>
</protein>
<dbReference type="AlphaFoldDB" id="A0A6M0T054"/>
<name>A0A6M0T054_CLOBO</name>
<organism evidence="1 2">
    <name type="scientific">Clostridium botulinum</name>
    <dbReference type="NCBI Taxonomy" id="1491"/>
    <lineage>
        <taxon>Bacteria</taxon>
        <taxon>Bacillati</taxon>
        <taxon>Bacillota</taxon>
        <taxon>Clostridia</taxon>
        <taxon>Eubacteriales</taxon>
        <taxon>Clostridiaceae</taxon>
        <taxon>Clostridium</taxon>
    </lineage>
</organism>
<sequence length="148" mass="17755">MDNNKLYKAIIEVNTKGSLQKQAKKLYDKERLYKKLTATYNKEIQEIDDDELLTDLYLMRKKYKIRLDHIKNKMCYLNKRIIDTLDVIEEYVDVDMFCELFEVEEYDEEDNYYGNILSSASKIGHVCRTGLIYNEKLVKEIIEEDRVM</sequence>
<reference evidence="1 2" key="1">
    <citation type="submission" date="2019-02" db="EMBL/GenBank/DDBJ databases">
        <title>Genome sequencing of Clostridium botulinum clinical isolates.</title>
        <authorList>
            <person name="Brunt J."/>
            <person name="Van Vliet A.H.M."/>
            <person name="Stringer S.C."/>
            <person name="Grant K.A."/>
            <person name="Carter A.C."/>
            <person name="Peck M.W."/>
        </authorList>
    </citation>
    <scope>NUCLEOTIDE SEQUENCE [LARGE SCALE GENOMIC DNA]</scope>
    <source>
        <strain evidence="1 2">R1125/03</strain>
    </source>
</reference>
<evidence type="ECO:0000313" key="1">
    <source>
        <dbReference type="EMBL" id="NFA60844.1"/>
    </source>
</evidence>
<evidence type="ECO:0000313" key="2">
    <source>
        <dbReference type="Proteomes" id="UP000473089"/>
    </source>
</evidence>
<dbReference type="Proteomes" id="UP000473089">
    <property type="component" value="Unassembled WGS sequence"/>
</dbReference>
<accession>A0A6M0T054</accession>
<dbReference type="EMBL" id="SGJP01000020">
    <property type="protein sequence ID" value="NFA60844.1"/>
    <property type="molecule type" value="Genomic_DNA"/>
</dbReference>
<comment type="caution">
    <text evidence="1">The sequence shown here is derived from an EMBL/GenBank/DDBJ whole genome shotgun (WGS) entry which is preliminary data.</text>
</comment>
<proteinExistence type="predicted"/>